<dbReference type="InterPro" id="IPR036812">
    <property type="entry name" value="NAD(P)_OxRdtase_dom_sf"/>
</dbReference>
<keyword evidence="2" id="KW-1185">Reference proteome</keyword>
<dbReference type="AlphaFoldDB" id="A0A383RYL3"/>
<sequence length="90" mass="9790">MVQTRQPQARAAVLRMINEIGCKGCLNNWLVSSAIVGPRTEAQWDTYAGALEVKVSAEDEAFIDSLVTPGHASTPGFNYVAHFVSGRRAR</sequence>
<dbReference type="EMBL" id="UNOZ01000030">
    <property type="protein sequence ID" value="SYX91985.1"/>
    <property type="molecule type" value="Genomic_DNA"/>
</dbReference>
<gene>
    <name evidence="1" type="ORF">CCOS865_04265</name>
</gene>
<evidence type="ECO:0000313" key="1">
    <source>
        <dbReference type="EMBL" id="SYX91985.1"/>
    </source>
</evidence>
<dbReference type="SUPFAM" id="SSF51430">
    <property type="entry name" value="NAD(P)-linked oxidoreductase"/>
    <property type="match status" value="1"/>
</dbReference>
<evidence type="ECO:0000313" key="2">
    <source>
        <dbReference type="Proteomes" id="UP000263595"/>
    </source>
</evidence>
<protein>
    <submittedName>
        <fullName evidence="1">Aldo/keto reductase</fullName>
    </submittedName>
</protein>
<reference evidence="2" key="1">
    <citation type="submission" date="2018-08" db="EMBL/GenBank/DDBJ databases">
        <authorList>
            <person name="Blom J."/>
        </authorList>
    </citation>
    <scope>NUCLEOTIDE SEQUENCE [LARGE SCALE GENOMIC DNA]</scope>
    <source>
        <strain evidence="2">CCOS 865</strain>
    </source>
</reference>
<accession>A0A383RYL3</accession>
<dbReference type="Proteomes" id="UP000263595">
    <property type="component" value="Unassembled WGS sequence"/>
</dbReference>
<name>A0A383RYL3_9PSED</name>
<proteinExistence type="predicted"/>
<organism evidence="1 2">
    <name type="scientific">Pseudomonas reidholzensis</name>
    <dbReference type="NCBI Taxonomy" id="1785162"/>
    <lineage>
        <taxon>Bacteria</taxon>
        <taxon>Pseudomonadati</taxon>
        <taxon>Pseudomonadota</taxon>
        <taxon>Gammaproteobacteria</taxon>
        <taxon>Pseudomonadales</taxon>
        <taxon>Pseudomonadaceae</taxon>
        <taxon>Pseudomonas</taxon>
    </lineage>
</organism>